<feature type="compositionally biased region" description="Low complexity" evidence="2">
    <location>
        <begin position="198"/>
        <end position="210"/>
    </location>
</feature>
<accession>A0A914EA93</accession>
<proteinExistence type="predicted"/>
<dbReference type="PANTHER" id="PTHR24637">
    <property type="entry name" value="COLLAGEN"/>
    <property type="match status" value="1"/>
</dbReference>
<dbReference type="PANTHER" id="PTHR24637:SF423">
    <property type="entry name" value="NEMATODE CUTICLE COLLAGEN N-TERMINAL DOMAIN-CONTAINING PROTEIN"/>
    <property type="match status" value="1"/>
</dbReference>
<feature type="region of interest" description="Disordered" evidence="2">
    <location>
        <begin position="109"/>
        <end position="140"/>
    </location>
</feature>
<feature type="compositionally biased region" description="Basic residues" evidence="2">
    <location>
        <begin position="185"/>
        <end position="197"/>
    </location>
</feature>
<organism evidence="3 4">
    <name type="scientific">Acrobeloides nanus</name>
    <dbReference type="NCBI Taxonomy" id="290746"/>
    <lineage>
        <taxon>Eukaryota</taxon>
        <taxon>Metazoa</taxon>
        <taxon>Ecdysozoa</taxon>
        <taxon>Nematoda</taxon>
        <taxon>Chromadorea</taxon>
        <taxon>Rhabditida</taxon>
        <taxon>Tylenchina</taxon>
        <taxon>Cephalobomorpha</taxon>
        <taxon>Cephaloboidea</taxon>
        <taxon>Cephalobidae</taxon>
        <taxon>Acrobeloides</taxon>
    </lineage>
</organism>
<feature type="region of interest" description="Disordered" evidence="2">
    <location>
        <begin position="421"/>
        <end position="440"/>
    </location>
</feature>
<dbReference type="Proteomes" id="UP000887540">
    <property type="component" value="Unplaced"/>
</dbReference>
<keyword evidence="1" id="KW-0677">Repeat</keyword>
<evidence type="ECO:0000313" key="3">
    <source>
        <dbReference type="Proteomes" id="UP000887540"/>
    </source>
</evidence>
<feature type="compositionally biased region" description="Gly residues" evidence="2">
    <location>
        <begin position="280"/>
        <end position="289"/>
    </location>
</feature>
<reference evidence="4" key="1">
    <citation type="submission" date="2022-11" db="UniProtKB">
        <authorList>
            <consortium name="WormBaseParasite"/>
        </authorList>
    </citation>
    <scope>IDENTIFICATION</scope>
</reference>
<dbReference type="Pfam" id="PF01391">
    <property type="entry name" value="Collagen"/>
    <property type="match status" value="2"/>
</dbReference>
<name>A0A914EA93_9BILA</name>
<feature type="region of interest" description="Disordered" evidence="2">
    <location>
        <begin position="166"/>
        <end position="299"/>
    </location>
</feature>
<feature type="compositionally biased region" description="Gly residues" evidence="2">
    <location>
        <begin position="422"/>
        <end position="433"/>
    </location>
</feature>
<evidence type="ECO:0000313" key="4">
    <source>
        <dbReference type="WBParaSite" id="ACRNAN_scaffold6639.g27468.t1"/>
    </source>
</evidence>
<dbReference type="AlphaFoldDB" id="A0A914EA93"/>
<protein>
    <submittedName>
        <fullName evidence="4">Uncharacterized protein</fullName>
    </submittedName>
</protein>
<keyword evidence="3" id="KW-1185">Reference proteome</keyword>
<dbReference type="WBParaSite" id="ACRNAN_scaffold6639.g27468.t1">
    <property type="protein sequence ID" value="ACRNAN_scaffold6639.g27468.t1"/>
    <property type="gene ID" value="ACRNAN_scaffold6639.g27468"/>
</dbReference>
<evidence type="ECO:0000256" key="1">
    <source>
        <dbReference type="ARBA" id="ARBA00022737"/>
    </source>
</evidence>
<dbReference type="InterPro" id="IPR008160">
    <property type="entry name" value="Collagen"/>
</dbReference>
<evidence type="ECO:0000256" key="2">
    <source>
        <dbReference type="SAM" id="MobiDB-lite"/>
    </source>
</evidence>
<sequence length="440" mass="46623">MHNEFDKDFKDIKNMTEKMWVELMEMELTTDIQQLRMHRREASHYTNSVAQYGSYADYDKEPNGYTVPPITAPSYGYGWSRLKCCCAMYPERYYGGMASLEVSHKCPVGPRGHPGQPGTPGDPGYDGQSGTSGEDYPTVPAGLSHKSGISSVFSDFIEQQPYCDPCQRGLPGQQGAKGPPGIRGSKGHRGNGGRHGIHGIPGNNGPIGDPGLRGRSGRSGVPGPRGADGIRGAKGAIGALGTPGASGIPGQRGVTGPSGSMGMEGRRGPPGIPGIKGQRGMDGFGGYPGNRGQPGQDGMYCQCPEKTHAVAYYENQPQPSNDYQSIDTVNPPLNPPALPDDYSNQPVNNEASLYSPSNQNGYVSQEALKYAKPVYIRNGISNNIASRPFNNGQIQVPPTNSEDVDFLNSFSVSEPFTISRGGTTGDVTGGGGSFDIRADG</sequence>